<feature type="compositionally biased region" description="Pro residues" evidence="1">
    <location>
        <begin position="134"/>
        <end position="143"/>
    </location>
</feature>
<dbReference type="InterPro" id="IPR036063">
    <property type="entry name" value="Smr_dom_sf"/>
</dbReference>
<evidence type="ECO:0000313" key="3">
    <source>
        <dbReference type="EMBL" id="WHQ71656.1"/>
    </source>
</evidence>
<name>A0AAX3WJU9_METEX</name>
<proteinExistence type="predicted"/>
<feature type="compositionally biased region" description="Pro residues" evidence="1">
    <location>
        <begin position="82"/>
        <end position="100"/>
    </location>
</feature>
<feature type="domain" description="Smr" evidence="2">
    <location>
        <begin position="167"/>
        <end position="259"/>
    </location>
</feature>
<dbReference type="PANTHER" id="PTHR35562:SF2">
    <property type="entry name" value="DNA ENDONUCLEASE SMRA-RELATED"/>
    <property type="match status" value="1"/>
</dbReference>
<accession>A0AAX3WJU9</accession>
<dbReference type="RefSeq" id="WP_056111834.1">
    <property type="nucleotide sequence ID" value="NZ_CP073633.1"/>
</dbReference>
<dbReference type="Proteomes" id="UP001223720">
    <property type="component" value="Chromosome"/>
</dbReference>
<feature type="region of interest" description="Disordered" evidence="1">
    <location>
        <begin position="130"/>
        <end position="157"/>
    </location>
</feature>
<feature type="compositionally biased region" description="Low complexity" evidence="1">
    <location>
        <begin position="57"/>
        <end position="81"/>
    </location>
</feature>
<dbReference type="SUPFAM" id="SSF160443">
    <property type="entry name" value="SMR domain-like"/>
    <property type="match status" value="1"/>
</dbReference>
<evidence type="ECO:0000256" key="1">
    <source>
        <dbReference type="SAM" id="MobiDB-lite"/>
    </source>
</evidence>
<dbReference type="PANTHER" id="PTHR35562">
    <property type="entry name" value="DNA ENDONUCLEASE SMRA-RELATED"/>
    <property type="match status" value="1"/>
</dbReference>
<dbReference type="InterPro" id="IPR002625">
    <property type="entry name" value="Smr_dom"/>
</dbReference>
<sequence length="261" mass="27507">MNTRPPRRSRLLSREEAHLWGEIAKLITPLRGRAKPKKPAQKSPAAGAEQPAPPIAAPAAKLAKPAPKPAAKPAAKPAWRPASPPPAASAPTKPAPLKPVPLKPAPAVSLSRVASKPLKLGDLAPEIARASAAPAPPVPPASPGAPGLERRERRGLERGTLTIEARIDLHGLYQAEAHAALVGFLLRSRAAGHARVLVVTGKGGEDFGGRERGGFSERGVLRRSVPHWLRGPELRGLVLGFEEAARHHGGGGALYVRLRRR</sequence>
<gene>
    <name evidence="3" type="ORF">KEC54_08990</name>
</gene>
<dbReference type="AlphaFoldDB" id="A0AAX3WJU9"/>
<protein>
    <submittedName>
        <fullName evidence="3">Smr/MutS family protein</fullName>
    </submittedName>
</protein>
<dbReference type="PROSITE" id="PS50828">
    <property type="entry name" value="SMR"/>
    <property type="match status" value="1"/>
</dbReference>
<evidence type="ECO:0000313" key="4">
    <source>
        <dbReference type="Proteomes" id="UP001223720"/>
    </source>
</evidence>
<feature type="region of interest" description="Disordered" evidence="1">
    <location>
        <begin position="25"/>
        <end position="100"/>
    </location>
</feature>
<reference evidence="3" key="1">
    <citation type="journal article" date="2022" name="Biotechnol. Bioprocess Eng.">
        <title>Pan-genome Analysis Reveals Comparative Genomic Features of Central Metabolic Pathways in Methylorubrum extorquens.</title>
        <authorList>
            <person name="Lee G.M."/>
            <person name="Scott-Nevros Z.K."/>
            <person name="Lee S.-M."/>
            <person name="Kim D."/>
        </authorList>
    </citation>
    <scope>NUCLEOTIDE SEQUENCE</scope>
    <source>
        <strain evidence="3">ATCC 55366</strain>
    </source>
</reference>
<feature type="compositionally biased region" description="Basic and acidic residues" evidence="1">
    <location>
        <begin position="148"/>
        <end position="157"/>
    </location>
</feature>
<feature type="compositionally biased region" description="Low complexity" evidence="1">
    <location>
        <begin position="41"/>
        <end position="50"/>
    </location>
</feature>
<evidence type="ECO:0000259" key="2">
    <source>
        <dbReference type="PROSITE" id="PS50828"/>
    </source>
</evidence>
<organism evidence="3 4">
    <name type="scientific">Methylorubrum extorquens</name>
    <name type="common">Methylobacterium dichloromethanicum</name>
    <name type="synonym">Methylobacterium extorquens</name>
    <dbReference type="NCBI Taxonomy" id="408"/>
    <lineage>
        <taxon>Bacteria</taxon>
        <taxon>Pseudomonadati</taxon>
        <taxon>Pseudomonadota</taxon>
        <taxon>Alphaproteobacteria</taxon>
        <taxon>Hyphomicrobiales</taxon>
        <taxon>Methylobacteriaceae</taxon>
        <taxon>Methylorubrum</taxon>
    </lineage>
</organism>
<dbReference type="EMBL" id="CP073633">
    <property type="protein sequence ID" value="WHQ71656.1"/>
    <property type="molecule type" value="Genomic_DNA"/>
</dbReference>
<dbReference type="Pfam" id="PF01713">
    <property type="entry name" value="Smr"/>
    <property type="match status" value="1"/>
</dbReference>
<dbReference type="Gene3D" id="3.30.1370.110">
    <property type="match status" value="1"/>
</dbReference>